<keyword evidence="2" id="KW-1185">Reference proteome</keyword>
<sequence length="112" mass="12073">MCSAYIGSSEEAEGLSCSLQLLNAKFIADRTKTSVSALMEVASPMYKGAPPDSIKQSVAEVLTDSIRIGTAHDEYSEMDCPIDDQCASYVMALLLLIGRMTDKLSTGEAYNH</sequence>
<organism evidence="1 2">
    <name type="scientific">Paeniglutamicibacter gangotriensis Lz1y</name>
    <dbReference type="NCBI Taxonomy" id="1276920"/>
    <lineage>
        <taxon>Bacteria</taxon>
        <taxon>Bacillati</taxon>
        <taxon>Actinomycetota</taxon>
        <taxon>Actinomycetes</taxon>
        <taxon>Micrococcales</taxon>
        <taxon>Micrococcaceae</taxon>
        <taxon>Paeniglutamicibacter</taxon>
    </lineage>
</organism>
<name>M7N020_9MICC</name>
<protein>
    <submittedName>
        <fullName evidence="1">Uncharacterized protein</fullName>
    </submittedName>
</protein>
<reference evidence="1 2" key="1">
    <citation type="journal article" date="2013" name="Genome Announc.">
        <title>Draft Genome Sequence of Arthrobacter gangotriensis Strain Lz1yT, Isolated from a Penguin Rookery Soil Sample Collected in Antarctica, near the Indian Station Dakshin Gangotri.</title>
        <authorList>
            <person name="Shivaji S."/>
            <person name="Ara S."/>
            <person name="Bandi S."/>
            <person name="Singh A."/>
            <person name="Kumar Pinnaka A."/>
        </authorList>
    </citation>
    <scope>NUCLEOTIDE SEQUENCE [LARGE SCALE GENOMIC DNA]</scope>
    <source>
        <strain evidence="1 2">Lz1y</strain>
    </source>
</reference>
<gene>
    <name evidence="1" type="ORF">ADIAG_00568</name>
</gene>
<dbReference type="AlphaFoldDB" id="M7N020"/>
<proteinExistence type="predicted"/>
<evidence type="ECO:0000313" key="1">
    <source>
        <dbReference type="EMBL" id="EMR00561.1"/>
    </source>
</evidence>
<accession>M7N020</accession>
<dbReference type="PATRIC" id="fig|1276920.7.peg.570"/>
<comment type="caution">
    <text evidence="1">The sequence shown here is derived from an EMBL/GenBank/DDBJ whole genome shotgun (WGS) entry which is preliminary data.</text>
</comment>
<dbReference type="EMBL" id="AOCK01000001">
    <property type="protein sequence ID" value="EMR00561.1"/>
    <property type="molecule type" value="Genomic_DNA"/>
</dbReference>
<dbReference type="Proteomes" id="UP000012015">
    <property type="component" value="Unassembled WGS sequence"/>
</dbReference>
<dbReference type="STRING" id="1276920.ADIAG_00568"/>
<evidence type="ECO:0000313" key="2">
    <source>
        <dbReference type="Proteomes" id="UP000012015"/>
    </source>
</evidence>